<accession>A0ABW4ZUF6</accession>
<feature type="transmembrane region" description="Helical" evidence="7">
    <location>
        <begin position="228"/>
        <end position="246"/>
    </location>
</feature>
<evidence type="ECO:0000256" key="3">
    <source>
        <dbReference type="ARBA" id="ARBA00022475"/>
    </source>
</evidence>
<dbReference type="RefSeq" id="WP_386044298.1">
    <property type="nucleotide sequence ID" value="NZ_JBHUIO010000002.1"/>
</dbReference>
<dbReference type="SUPFAM" id="SSF103473">
    <property type="entry name" value="MFS general substrate transporter"/>
    <property type="match status" value="1"/>
</dbReference>
<dbReference type="Gene3D" id="1.20.1250.20">
    <property type="entry name" value="MFS general substrate transporter like domains"/>
    <property type="match status" value="1"/>
</dbReference>
<keyword evidence="2" id="KW-0813">Transport</keyword>
<feature type="transmembrane region" description="Helical" evidence="7">
    <location>
        <begin position="356"/>
        <end position="379"/>
    </location>
</feature>
<comment type="subcellular location">
    <subcellularLocation>
        <location evidence="1">Cell membrane</location>
        <topology evidence="1">Multi-pass membrane protein</topology>
    </subcellularLocation>
</comment>
<dbReference type="Pfam" id="PF05977">
    <property type="entry name" value="MFS_3"/>
    <property type="match status" value="1"/>
</dbReference>
<evidence type="ECO:0000256" key="7">
    <source>
        <dbReference type="SAM" id="Phobius"/>
    </source>
</evidence>
<gene>
    <name evidence="8" type="ORF">ACFSOY_04355</name>
</gene>
<organism evidence="8 9">
    <name type="scientific">Tumebacillus lipolyticus</name>
    <dbReference type="NCBI Taxonomy" id="1280370"/>
    <lineage>
        <taxon>Bacteria</taxon>
        <taxon>Bacillati</taxon>
        <taxon>Bacillota</taxon>
        <taxon>Bacilli</taxon>
        <taxon>Bacillales</taxon>
        <taxon>Alicyclobacillaceae</taxon>
        <taxon>Tumebacillus</taxon>
    </lineage>
</organism>
<keyword evidence="4 7" id="KW-0812">Transmembrane</keyword>
<dbReference type="InterPro" id="IPR010290">
    <property type="entry name" value="TM_effector"/>
</dbReference>
<name>A0ABW4ZUF6_9BACL</name>
<feature type="transmembrane region" description="Helical" evidence="7">
    <location>
        <begin position="290"/>
        <end position="310"/>
    </location>
</feature>
<feature type="transmembrane region" description="Helical" evidence="7">
    <location>
        <begin position="172"/>
        <end position="193"/>
    </location>
</feature>
<dbReference type="CDD" id="cd06173">
    <property type="entry name" value="MFS_MefA_like"/>
    <property type="match status" value="1"/>
</dbReference>
<feature type="transmembrane region" description="Helical" evidence="7">
    <location>
        <begin position="266"/>
        <end position="283"/>
    </location>
</feature>
<evidence type="ECO:0000256" key="1">
    <source>
        <dbReference type="ARBA" id="ARBA00004651"/>
    </source>
</evidence>
<feature type="transmembrane region" description="Helical" evidence="7">
    <location>
        <begin position="316"/>
        <end position="335"/>
    </location>
</feature>
<evidence type="ECO:0000256" key="2">
    <source>
        <dbReference type="ARBA" id="ARBA00022448"/>
    </source>
</evidence>
<dbReference type="EMBL" id="JBHUIO010000002">
    <property type="protein sequence ID" value="MFD2169251.1"/>
    <property type="molecule type" value="Genomic_DNA"/>
</dbReference>
<reference evidence="9" key="1">
    <citation type="journal article" date="2019" name="Int. J. Syst. Evol. Microbiol.">
        <title>The Global Catalogue of Microorganisms (GCM) 10K type strain sequencing project: providing services to taxonomists for standard genome sequencing and annotation.</title>
        <authorList>
            <consortium name="The Broad Institute Genomics Platform"/>
            <consortium name="The Broad Institute Genome Sequencing Center for Infectious Disease"/>
            <person name="Wu L."/>
            <person name="Ma J."/>
        </authorList>
    </citation>
    <scope>NUCLEOTIDE SEQUENCE [LARGE SCALE GENOMIC DNA]</scope>
    <source>
        <strain evidence="9">CGMCC 1.13574</strain>
    </source>
</reference>
<comment type="caution">
    <text evidence="8">The sequence shown here is derived from an EMBL/GenBank/DDBJ whole genome shotgun (WGS) entry which is preliminary data.</text>
</comment>
<evidence type="ECO:0000256" key="4">
    <source>
        <dbReference type="ARBA" id="ARBA00022692"/>
    </source>
</evidence>
<evidence type="ECO:0000256" key="5">
    <source>
        <dbReference type="ARBA" id="ARBA00022989"/>
    </source>
</evidence>
<keyword evidence="5 7" id="KW-1133">Transmembrane helix</keyword>
<feature type="transmembrane region" description="Helical" evidence="7">
    <location>
        <begin position="20"/>
        <end position="40"/>
    </location>
</feature>
<sequence>MSASYSDLLKNRNYRLLFSGQLLSQLGDAIYEVGIVWLVYRMTGSPAAIGMLVLCQTVPFLVLGLIAGAFADRWNRRLTMIVTDALRGAAMLYLVLRYLAGGLTLWEVCLVAVVLTSARAFFHPSLRAVLPQIVRREELLLANSLSESAKRICKVGGMLLGGVLMAAEQVEWMLWINCISFFLSLWTVWQIALKRAERAEHAERSERSDQTIFADLLMAGKEIRKERAVTFSILLSSLGLVASAGMIKVGLPLLAGERLGGEGDTYGLLMACFSVGMFASAALMKKLARLHILTMVGIGWSVYGIMFGLLALSPQLLIACLAVGIIGCAHFLTDIPVTTIIQQKMPLGRMSSCQSIWATASFGSESIGVAIAGPVLASLSVTACFALGGGAMVALGLLPLIILRKSGQNKLDRRTCAE</sequence>
<evidence type="ECO:0000313" key="8">
    <source>
        <dbReference type="EMBL" id="MFD2169251.1"/>
    </source>
</evidence>
<keyword evidence="9" id="KW-1185">Reference proteome</keyword>
<feature type="transmembrane region" description="Helical" evidence="7">
    <location>
        <begin position="103"/>
        <end position="122"/>
    </location>
</feature>
<dbReference type="Proteomes" id="UP001597343">
    <property type="component" value="Unassembled WGS sequence"/>
</dbReference>
<dbReference type="PANTHER" id="PTHR23513">
    <property type="entry name" value="INTEGRAL MEMBRANE EFFLUX PROTEIN-RELATED"/>
    <property type="match status" value="1"/>
</dbReference>
<keyword evidence="6 7" id="KW-0472">Membrane</keyword>
<protein>
    <submittedName>
        <fullName evidence="8">MFS transporter</fullName>
    </submittedName>
</protein>
<dbReference type="PANTHER" id="PTHR23513:SF6">
    <property type="entry name" value="MAJOR FACILITATOR SUPERFAMILY ASSOCIATED DOMAIN-CONTAINING PROTEIN"/>
    <property type="match status" value="1"/>
</dbReference>
<feature type="transmembrane region" description="Helical" evidence="7">
    <location>
        <begin position="47"/>
        <end position="71"/>
    </location>
</feature>
<proteinExistence type="predicted"/>
<dbReference type="InterPro" id="IPR036259">
    <property type="entry name" value="MFS_trans_sf"/>
</dbReference>
<evidence type="ECO:0000256" key="6">
    <source>
        <dbReference type="ARBA" id="ARBA00023136"/>
    </source>
</evidence>
<keyword evidence="3" id="KW-1003">Cell membrane</keyword>
<evidence type="ECO:0000313" key="9">
    <source>
        <dbReference type="Proteomes" id="UP001597343"/>
    </source>
</evidence>
<feature type="transmembrane region" description="Helical" evidence="7">
    <location>
        <begin position="385"/>
        <end position="403"/>
    </location>
</feature>